<dbReference type="GO" id="GO:0006260">
    <property type="term" value="P:DNA replication"/>
    <property type="evidence" value="ECO:0007669"/>
    <property type="project" value="InterPro"/>
</dbReference>
<accession>A0A914DN46</accession>
<feature type="region of interest" description="Disordered" evidence="8">
    <location>
        <begin position="479"/>
        <end position="530"/>
    </location>
</feature>
<sequence length="872" mass="99309">MNDDSDDVFLFSPDKPPPAPKRPPKMAPLELDLGPIQADTLLTSTSSTKCMVCGKKLDHLNEVRRSLHINSCLDEQESKEKHEKEQKKWESTYDCPMCKEPLGPGPYRAAHAKQCGKRHNVSATDLLKLMDTQAKIAKEKKKMGVNHTNAKEPVLQNKKSTDKEVPKSLFDEQLKLGLALSASVAPPGLNPSTSKIPTKRNLISMKPNVPHKCKCDQLTAMQNRFLRIFQLKKMQKNSEADNDHVNFEKDEFLRRNLTTEFIMKAFKKLDRFERFADDFDKYCSRNPGDIILEGKDGRVLVHSFILSVRTTLRPEIGSKTIHLDDLDTPTLECYVKYLNSASVEWEKSQIPGLLELASLYGPKDLLNLLESLKPIPNIEEIEPYNHEIDESLGKPLEIVRDVRDELENEKMENLSNSLKNAKSKDSFLDSKFDQILSGNLENHHPIEQSPNRSIDFGNETDDDSVIVIEDSILKEKSVITESPSEELEQRASRRSLFGKSGQSLSQQMVSESSKSPPSKRSKISLSQISSTPEMNLDEALNFVDDEITRRVHEMTKRFKNRLSKSPKPGPSNSADPSFMFSPGIIEPIETYKNRVSDSFLRDDSALIHALNAEKSPPKLVQEKPESESKNLFDALQPSTSTPVNKFSRPIRVATAVKIKQKLGSAVKILKTTDITPLPNFQGLSNDELKLELAKYGLRPMGRKKAIETLIKIYNTTHPVVELDTPTTTRSREKIPMKRLSEEKFMEENDLLNQSLEENVEESCLFSDKDNSQENSPSKPQKLPKDIDKLQELFVEWIRMNENEKLYNDILLLHPVSLEEITEALSKSEHPVRKIPKKSLIDILDRLHITFTLPQDGWHRRRQRKQQTNRKKS</sequence>
<dbReference type="Pfam" id="PF09494">
    <property type="entry name" value="Slx4"/>
    <property type="match status" value="1"/>
</dbReference>
<dbReference type="InterPro" id="IPR018574">
    <property type="entry name" value="Structure-sp_endonuc_su_Slx4"/>
</dbReference>
<evidence type="ECO:0000313" key="9">
    <source>
        <dbReference type="Proteomes" id="UP000887540"/>
    </source>
</evidence>
<keyword evidence="3" id="KW-0227">DNA damage</keyword>
<dbReference type="CDD" id="cd22999">
    <property type="entry name" value="SAP_SLX4"/>
    <property type="match status" value="1"/>
</dbReference>
<evidence type="ECO:0000256" key="3">
    <source>
        <dbReference type="ARBA" id="ARBA00022763"/>
    </source>
</evidence>
<feature type="compositionally biased region" description="Polar residues" evidence="8">
    <location>
        <begin position="500"/>
        <end position="509"/>
    </location>
</feature>
<dbReference type="GO" id="GO:0006281">
    <property type="term" value="P:DNA repair"/>
    <property type="evidence" value="ECO:0007669"/>
    <property type="project" value="UniProtKB-KW"/>
</dbReference>
<organism evidence="9 10">
    <name type="scientific">Acrobeloides nanus</name>
    <dbReference type="NCBI Taxonomy" id="290746"/>
    <lineage>
        <taxon>Eukaryota</taxon>
        <taxon>Metazoa</taxon>
        <taxon>Ecdysozoa</taxon>
        <taxon>Nematoda</taxon>
        <taxon>Chromadorea</taxon>
        <taxon>Rhabditida</taxon>
        <taxon>Tylenchina</taxon>
        <taxon>Cephalobomorpha</taxon>
        <taxon>Cephaloboidea</taxon>
        <taxon>Cephalobidae</taxon>
        <taxon>Acrobeloides</taxon>
    </lineage>
</organism>
<comment type="similarity">
    <text evidence="2">Belongs to the SLX4 family.</text>
</comment>
<protein>
    <recommendedName>
        <fullName evidence="7">Structure-specific endonuclease subunit SLX4</fullName>
    </recommendedName>
</protein>
<evidence type="ECO:0000256" key="1">
    <source>
        <dbReference type="ARBA" id="ARBA00004123"/>
    </source>
</evidence>
<evidence type="ECO:0000256" key="7">
    <source>
        <dbReference type="ARBA" id="ARBA00029496"/>
    </source>
</evidence>
<reference evidence="10" key="1">
    <citation type="submission" date="2022-11" db="UniProtKB">
        <authorList>
            <consortium name="WormBaseParasite"/>
        </authorList>
    </citation>
    <scope>IDENTIFICATION</scope>
</reference>
<keyword evidence="5" id="KW-0234">DNA repair</keyword>
<feature type="region of interest" description="Disordered" evidence="8">
    <location>
        <begin position="762"/>
        <end position="783"/>
    </location>
</feature>
<dbReference type="AlphaFoldDB" id="A0A914DN46"/>
<keyword evidence="4" id="KW-0233">DNA recombination</keyword>
<dbReference type="PANTHER" id="PTHR21541">
    <property type="entry name" value="BTB POZ DOMAIN CONTAINING 12"/>
    <property type="match status" value="1"/>
</dbReference>
<evidence type="ECO:0000256" key="2">
    <source>
        <dbReference type="ARBA" id="ARBA00006661"/>
    </source>
</evidence>
<keyword evidence="9" id="KW-1185">Reference proteome</keyword>
<evidence type="ECO:0000256" key="4">
    <source>
        <dbReference type="ARBA" id="ARBA00023172"/>
    </source>
</evidence>
<feature type="region of interest" description="Disordered" evidence="8">
    <location>
        <begin position="557"/>
        <end position="578"/>
    </location>
</feature>
<proteinExistence type="inferred from homology"/>
<evidence type="ECO:0000256" key="8">
    <source>
        <dbReference type="SAM" id="MobiDB-lite"/>
    </source>
</evidence>
<comment type="subcellular location">
    <subcellularLocation>
        <location evidence="1">Nucleus</location>
    </subcellularLocation>
</comment>
<feature type="region of interest" description="Disordered" evidence="8">
    <location>
        <begin position="439"/>
        <end position="459"/>
    </location>
</feature>
<dbReference type="GO" id="GO:0033557">
    <property type="term" value="C:Slx1-Slx4 complex"/>
    <property type="evidence" value="ECO:0007669"/>
    <property type="project" value="InterPro"/>
</dbReference>
<keyword evidence="6" id="KW-0539">Nucleus</keyword>
<dbReference type="PANTHER" id="PTHR21541:SF3">
    <property type="entry name" value="STRUCTURE-SPECIFIC ENDONUCLEASE SUBUNIT SLX4"/>
    <property type="match status" value="1"/>
</dbReference>
<feature type="region of interest" description="Disordered" evidence="8">
    <location>
        <begin position="1"/>
        <end position="26"/>
    </location>
</feature>
<dbReference type="WBParaSite" id="ACRNAN_scaffold3041.g21718.t1">
    <property type="protein sequence ID" value="ACRNAN_scaffold3041.g21718.t1"/>
    <property type="gene ID" value="ACRNAN_scaffold3041.g21718"/>
</dbReference>
<name>A0A914DN46_9BILA</name>
<dbReference type="Proteomes" id="UP000887540">
    <property type="component" value="Unplaced"/>
</dbReference>
<dbReference type="GO" id="GO:0000712">
    <property type="term" value="P:resolution of meiotic recombination intermediates"/>
    <property type="evidence" value="ECO:0007669"/>
    <property type="project" value="TreeGrafter"/>
</dbReference>
<dbReference type="CDD" id="cd18186">
    <property type="entry name" value="BTB_POZ_ZBTB_KLHL-like"/>
    <property type="match status" value="1"/>
</dbReference>
<evidence type="ECO:0000313" key="10">
    <source>
        <dbReference type="WBParaSite" id="ACRNAN_scaffold3041.g21718.t1"/>
    </source>
</evidence>
<evidence type="ECO:0000256" key="6">
    <source>
        <dbReference type="ARBA" id="ARBA00023242"/>
    </source>
</evidence>
<evidence type="ECO:0000256" key="5">
    <source>
        <dbReference type="ARBA" id="ARBA00023204"/>
    </source>
</evidence>